<dbReference type="InterPro" id="IPR008271">
    <property type="entry name" value="Ser/Thr_kinase_AS"/>
</dbReference>
<evidence type="ECO:0000256" key="1">
    <source>
        <dbReference type="ARBA" id="ARBA00006485"/>
    </source>
</evidence>
<dbReference type="GO" id="GO:0106310">
    <property type="term" value="F:protein serine kinase activity"/>
    <property type="evidence" value="ECO:0007669"/>
    <property type="project" value="RHEA"/>
</dbReference>
<evidence type="ECO:0000256" key="14">
    <source>
        <dbReference type="SAM" id="MobiDB-lite"/>
    </source>
</evidence>
<dbReference type="GO" id="GO:0005524">
    <property type="term" value="F:ATP binding"/>
    <property type="evidence" value="ECO:0007669"/>
    <property type="project" value="UniProtKB-KW"/>
</dbReference>
<dbReference type="PROSITE" id="PS50011">
    <property type="entry name" value="PROTEIN_KINASE_DOM"/>
    <property type="match status" value="1"/>
</dbReference>
<feature type="compositionally biased region" description="Basic and acidic residues" evidence="14">
    <location>
        <begin position="71"/>
        <end position="97"/>
    </location>
</feature>
<feature type="region of interest" description="Disordered" evidence="14">
    <location>
        <begin position="23"/>
        <end position="97"/>
    </location>
</feature>
<comment type="subunit">
    <text evidence="8">May form a complex composed of at least the catalytic subunit CRK2 and a cyclin.</text>
</comment>
<dbReference type="FunFam" id="1.10.510.10:FF:000738">
    <property type="entry name" value="Cdc2-related protein kinase 1"/>
    <property type="match status" value="1"/>
</dbReference>
<keyword evidence="7" id="KW-0067">ATP-binding</keyword>
<feature type="compositionally biased region" description="Polar residues" evidence="14">
    <location>
        <begin position="25"/>
        <end position="42"/>
    </location>
</feature>
<dbReference type="OMA" id="QDAMDFR"/>
<evidence type="ECO:0000256" key="9">
    <source>
        <dbReference type="ARBA" id="ARBA00039612"/>
    </source>
</evidence>
<keyword evidence="6 16" id="KW-0418">Kinase</keyword>
<feature type="region of interest" description="Disordered" evidence="14">
    <location>
        <begin position="325"/>
        <end position="360"/>
    </location>
</feature>
<dbReference type="Gene3D" id="1.10.510.10">
    <property type="entry name" value="Transferase(Phosphotransferase) domain 1"/>
    <property type="match status" value="1"/>
</dbReference>
<evidence type="ECO:0000256" key="2">
    <source>
        <dbReference type="ARBA" id="ARBA00012425"/>
    </source>
</evidence>
<organism evidence="16 17">
    <name type="scientific">Plasmodium gallinaceum</name>
    <dbReference type="NCBI Taxonomy" id="5849"/>
    <lineage>
        <taxon>Eukaryota</taxon>
        <taxon>Sar</taxon>
        <taxon>Alveolata</taxon>
        <taxon>Apicomplexa</taxon>
        <taxon>Aconoidasida</taxon>
        <taxon>Haemosporida</taxon>
        <taxon>Plasmodiidae</taxon>
        <taxon>Plasmodium</taxon>
        <taxon>Plasmodium (Haemamoeba)</taxon>
    </lineage>
</organism>
<comment type="caution">
    <text evidence="16">The sequence shown here is derived from an EMBL/GenBank/DDBJ whole genome shotgun (WGS) entry which is preliminary data.</text>
</comment>
<comment type="similarity">
    <text evidence="1">Belongs to the protein kinase superfamily. CMGC Ser/Thr protein kinase family. CDC2/CDKX subfamily.</text>
</comment>
<accession>A0A1J1GLG6</accession>
<dbReference type="CDD" id="cd07843">
    <property type="entry name" value="STKc_CDC2L1"/>
    <property type="match status" value="1"/>
</dbReference>
<evidence type="ECO:0000256" key="6">
    <source>
        <dbReference type="ARBA" id="ARBA00022777"/>
    </source>
</evidence>
<dbReference type="EMBL" id="CVMV01000014">
    <property type="protein sequence ID" value="CRG93209.1"/>
    <property type="molecule type" value="Genomic_DNA"/>
</dbReference>
<dbReference type="RefSeq" id="XP_028526031.1">
    <property type="nucleotide sequence ID" value="XM_028671699.1"/>
</dbReference>
<dbReference type="SMART" id="SM00220">
    <property type="entry name" value="S_TKc"/>
    <property type="match status" value="1"/>
</dbReference>
<evidence type="ECO:0000256" key="13">
    <source>
        <dbReference type="ARBA" id="ARBA00048367"/>
    </source>
</evidence>
<evidence type="ECO:0000256" key="4">
    <source>
        <dbReference type="ARBA" id="ARBA00022679"/>
    </source>
</evidence>
<dbReference type="InterPro" id="IPR011009">
    <property type="entry name" value="Kinase-like_dom_sf"/>
</dbReference>
<dbReference type="InterPro" id="IPR050108">
    <property type="entry name" value="CDK"/>
</dbReference>
<keyword evidence="3" id="KW-0723">Serine/threonine-protein kinase</keyword>
<comment type="catalytic activity">
    <reaction evidence="12">
        <text>L-threonyl-[protein] + ATP = O-phospho-L-threonyl-[protein] + ADP + H(+)</text>
        <dbReference type="Rhea" id="RHEA:46608"/>
        <dbReference type="Rhea" id="RHEA-COMP:11060"/>
        <dbReference type="Rhea" id="RHEA-COMP:11605"/>
        <dbReference type="ChEBI" id="CHEBI:15378"/>
        <dbReference type="ChEBI" id="CHEBI:30013"/>
        <dbReference type="ChEBI" id="CHEBI:30616"/>
        <dbReference type="ChEBI" id="CHEBI:61977"/>
        <dbReference type="ChEBI" id="CHEBI:456216"/>
        <dbReference type="EC" id="2.7.11.22"/>
    </reaction>
</comment>
<dbReference type="SUPFAM" id="SSF56112">
    <property type="entry name" value="Protein kinase-like (PK-like)"/>
    <property type="match status" value="1"/>
</dbReference>
<sequence>MNNELIKKDIEFKKTERAFTERSETVNISNKGHGENSNINNNLKKDKHIKKNEQKISINFTNKKHSPFSKPMKDLNNTKELTSKYNKEEKKKTGEHIDKLCKSEMKDTKKEENSNNFTNDKIASRYIYSKEKKKFNTSCEKRSNDIYIRPINKKYLRSPEKKNKRLCEELDKKIHKEHFHNSNKRSLEGYYNETKSIHERKRYKNSPEIYDKRMNSRKRDVKIEALLERSQCNLNNKKERENNSKVSEKLSREKKNSFNNKEEPKFTCEKFDKNKENSNKRKFEYDENVLREKSKSHNKQSNINYNNYIDNDKLKNHKDIKISKELSNEKYAHKDNVNNHVNEEKYYGRDKRKEKSPDYNLNDKKCIKTEPKNFDENYQPCKNDKEYEIYKDRKDIEEKNVQKGISSNEDVDMSKKKVETKDIREYISENINENKYEKINESRNSTSDGKYTEKSKNENSSDKEDTVEECETPNEYSSDSEKNKVDCILNGCRSVKNYRKLNKISEGTYGTVFRAQNKKTKKIVALKQLKHFSSIRNEGFAITSLREINILLQLEHENILSIKEVVIGKNLNDIYLVMEYIEHELKILLDNKSPSFTISELKCLLKQLLSGINYLHTNWVMHRDLKPTNLLYSNRGILKICDFGMSRKFGHITIHNLTKNVVTLWYRAPELLLGEKCYTNKIDIWSVGCIFAEMILKKPLFIGDNEYEQIMKILSLLGLPDKESYPEFYEYTFISKNKDLFRKKKIKMNVNNIRSYFPNVANQFSGLYLSDSGVDLLQKLLHFNPKNRISAAEALNHPYFKEFPRPTEISEMPIIPDTNKVIRSSKMASHFNLLNQKNIQFHS</sequence>
<dbReference type="GO" id="GO:0007346">
    <property type="term" value="P:regulation of mitotic cell cycle"/>
    <property type="evidence" value="ECO:0007669"/>
    <property type="project" value="TreeGrafter"/>
</dbReference>
<dbReference type="Pfam" id="PF00069">
    <property type="entry name" value="Pkinase"/>
    <property type="match status" value="1"/>
</dbReference>
<evidence type="ECO:0000256" key="3">
    <source>
        <dbReference type="ARBA" id="ARBA00022527"/>
    </source>
</evidence>
<evidence type="ECO:0000259" key="15">
    <source>
        <dbReference type="PROSITE" id="PS50011"/>
    </source>
</evidence>
<keyword evidence="4 16" id="KW-0808">Transferase</keyword>
<protein>
    <recommendedName>
        <fullName evidence="9">Cyclin-dependent kinase 2 homolog</fullName>
        <ecNumber evidence="2">2.7.11.22</ecNumber>
    </recommendedName>
    <alternativeName>
        <fullName evidence="10">Cell division control protein 2 homolog</fullName>
    </alternativeName>
    <alternativeName>
        <fullName evidence="11">cdc2-related kinase 2</fullName>
    </alternativeName>
</protein>
<dbReference type="PANTHER" id="PTHR24056">
    <property type="entry name" value="CELL DIVISION PROTEIN KINASE"/>
    <property type="match status" value="1"/>
</dbReference>
<dbReference type="AlphaFoldDB" id="A0A1J1GLG6"/>
<dbReference type="OrthoDB" id="1732493at2759"/>
<dbReference type="InterPro" id="IPR045267">
    <property type="entry name" value="CDK11/PITSLRE_STKc"/>
</dbReference>
<proteinExistence type="inferred from homology"/>
<evidence type="ECO:0000313" key="16">
    <source>
        <dbReference type="EMBL" id="CRG93209.1"/>
    </source>
</evidence>
<dbReference type="GO" id="GO:0004693">
    <property type="term" value="F:cyclin-dependent protein serine/threonine kinase activity"/>
    <property type="evidence" value="ECO:0007669"/>
    <property type="project" value="UniProtKB-EC"/>
</dbReference>
<reference evidence="16" key="1">
    <citation type="submission" date="2015-04" db="EMBL/GenBank/DDBJ databases">
        <authorList>
            <consortium name="Pathogen Informatics"/>
        </authorList>
    </citation>
    <scope>NUCLEOTIDE SEQUENCE [LARGE SCALE GENOMIC DNA]</scope>
    <source>
        <strain evidence="16">8A</strain>
    </source>
</reference>
<evidence type="ECO:0000313" key="17">
    <source>
        <dbReference type="Proteomes" id="UP000220797"/>
    </source>
</evidence>
<dbReference type="GeneID" id="39729437"/>
<evidence type="ECO:0000256" key="5">
    <source>
        <dbReference type="ARBA" id="ARBA00022741"/>
    </source>
</evidence>
<evidence type="ECO:0000256" key="10">
    <source>
        <dbReference type="ARBA" id="ARBA00041902"/>
    </source>
</evidence>
<feature type="region of interest" description="Disordered" evidence="14">
    <location>
        <begin position="437"/>
        <end position="481"/>
    </location>
</feature>
<evidence type="ECO:0000256" key="8">
    <source>
        <dbReference type="ARBA" id="ARBA00038543"/>
    </source>
</evidence>
<name>A0A1J1GLG6_PLAGA</name>
<dbReference type="InterPro" id="IPR000719">
    <property type="entry name" value="Prot_kinase_dom"/>
</dbReference>
<dbReference type="Gene3D" id="3.30.200.20">
    <property type="entry name" value="Phosphorylase Kinase, domain 1"/>
    <property type="match status" value="1"/>
</dbReference>
<feature type="region of interest" description="Disordered" evidence="14">
    <location>
        <begin position="234"/>
        <end position="261"/>
    </location>
</feature>
<gene>
    <name evidence="16" type="primary">CRK1</name>
    <name evidence="16" type="ORF">PGAL8A_00091300</name>
</gene>
<dbReference type="PANTHER" id="PTHR24056:SF107">
    <property type="entry name" value="CYCLIN-DEPENDENT KINASE 11A-RELATED"/>
    <property type="match status" value="1"/>
</dbReference>
<feature type="compositionally biased region" description="Basic and acidic residues" evidence="14">
    <location>
        <begin position="236"/>
        <end position="261"/>
    </location>
</feature>
<comment type="catalytic activity">
    <reaction evidence="13">
        <text>L-seryl-[protein] + ATP = O-phospho-L-seryl-[protein] + ADP + H(+)</text>
        <dbReference type="Rhea" id="RHEA:17989"/>
        <dbReference type="Rhea" id="RHEA-COMP:9863"/>
        <dbReference type="Rhea" id="RHEA-COMP:11604"/>
        <dbReference type="ChEBI" id="CHEBI:15378"/>
        <dbReference type="ChEBI" id="CHEBI:29999"/>
        <dbReference type="ChEBI" id="CHEBI:30616"/>
        <dbReference type="ChEBI" id="CHEBI:83421"/>
        <dbReference type="ChEBI" id="CHEBI:456216"/>
        <dbReference type="EC" id="2.7.11.22"/>
    </reaction>
</comment>
<evidence type="ECO:0000256" key="7">
    <source>
        <dbReference type="ARBA" id="ARBA00022840"/>
    </source>
</evidence>
<keyword evidence="17" id="KW-1185">Reference proteome</keyword>
<dbReference type="EC" id="2.7.11.22" evidence="2"/>
<evidence type="ECO:0000256" key="11">
    <source>
        <dbReference type="ARBA" id="ARBA00042858"/>
    </source>
</evidence>
<dbReference type="FunFam" id="3.30.200.20:FF:000054">
    <property type="entry name" value="Cyclin-dependent kinase 11B"/>
    <property type="match status" value="1"/>
</dbReference>
<dbReference type="PROSITE" id="PS00108">
    <property type="entry name" value="PROTEIN_KINASE_ST"/>
    <property type="match status" value="1"/>
</dbReference>
<dbReference type="GO" id="GO:0005634">
    <property type="term" value="C:nucleus"/>
    <property type="evidence" value="ECO:0007669"/>
    <property type="project" value="TreeGrafter"/>
</dbReference>
<keyword evidence="5" id="KW-0547">Nucleotide-binding</keyword>
<dbReference type="Proteomes" id="UP000220797">
    <property type="component" value="Unassembled WGS sequence"/>
</dbReference>
<evidence type="ECO:0000256" key="12">
    <source>
        <dbReference type="ARBA" id="ARBA00047811"/>
    </source>
</evidence>
<feature type="domain" description="Protein kinase" evidence="15">
    <location>
        <begin position="498"/>
        <end position="800"/>
    </location>
</feature>
<feature type="compositionally biased region" description="Basic and acidic residues" evidence="14">
    <location>
        <begin position="450"/>
        <end position="464"/>
    </location>
</feature>
<dbReference type="VEuPathDB" id="PlasmoDB:PGAL8A_00091300"/>